<evidence type="ECO:0000259" key="12">
    <source>
        <dbReference type="PROSITE" id="PS51384"/>
    </source>
</evidence>
<dbReference type="GO" id="GO:0005741">
    <property type="term" value="C:mitochondrial outer membrane"/>
    <property type="evidence" value="ECO:0007669"/>
    <property type="project" value="UniProtKB-SubCell"/>
</dbReference>
<dbReference type="AlphaFoldDB" id="A0A370TXX5"/>
<evidence type="ECO:0000256" key="5">
    <source>
        <dbReference type="ARBA" id="ARBA00022827"/>
    </source>
</evidence>
<dbReference type="Gene3D" id="3.40.50.80">
    <property type="entry name" value="Nucleotide-binding domain of ferredoxin-NADP reductase (FNR) module"/>
    <property type="match status" value="1"/>
</dbReference>
<gene>
    <name evidence="13" type="ORF">BP5553_00337</name>
</gene>
<evidence type="ECO:0000313" key="14">
    <source>
        <dbReference type="Proteomes" id="UP000254866"/>
    </source>
</evidence>
<dbReference type="InterPro" id="IPR001433">
    <property type="entry name" value="OxRdtase_FAD/NAD-bd"/>
</dbReference>
<keyword evidence="8 11" id="KW-0472">Membrane</keyword>
<evidence type="ECO:0000256" key="8">
    <source>
        <dbReference type="ARBA" id="ARBA00023136"/>
    </source>
</evidence>
<comment type="subcellular location">
    <subcellularLocation>
        <location evidence="2">Mitochondrion outer membrane</location>
        <topology evidence="2">Single-pass membrane protein</topology>
    </subcellularLocation>
</comment>
<evidence type="ECO:0000256" key="9">
    <source>
        <dbReference type="PIRSR" id="PIRSR601834-1"/>
    </source>
</evidence>
<dbReference type="EMBL" id="NPIC01000001">
    <property type="protein sequence ID" value="RDL40358.1"/>
    <property type="molecule type" value="Genomic_DNA"/>
</dbReference>
<dbReference type="PRINTS" id="PR00406">
    <property type="entry name" value="CYTB5RDTASE"/>
</dbReference>
<dbReference type="PROSITE" id="PS51384">
    <property type="entry name" value="FAD_FR"/>
    <property type="match status" value="1"/>
</dbReference>
<feature type="transmembrane region" description="Helical" evidence="11">
    <location>
        <begin position="12"/>
        <end position="31"/>
    </location>
</feature>
<dbReference type="OrthoDB" id="432685at2759"/>
<evidence type="ECO:0000313" key="13">
    <source>
        <dbReference type="EMBL" id="RDL40358.1"/>
    </source>
</evidence>
<evidence type="ECO:0000256" key="7">
    <source>
        <dbReference type="ARBA" id="ARBA00023027"/>
    </source>
</evidence>
<evidence type="ECO:0000256" key="1">
    <source>
        <dbReference type="ARBA" id="ARBA00001974"/>
    </source>
</evidence>
<keyword evidence="11" id="KW-1133">Transmembrane helix</keyword>
<comment type="cofactor">
    <cofactor evidence="1 9 10">
        <name>FAD</name>
        <dbReference type="ChEBI" id="CHEBI:57692"/>
    </cofactor>
</comment>
<keyword evidence="7 10" id="KW-0520">NAD</keyword>
<proteinExistence type="inferred from homology"/>
<keyword evidence="11" id="KW-0812">Transmembrane</keyword>
<dbReference type="InterPro" id="IPR039261">
    <property type="entry name" value="FNR_nucleotide-bd"/>
</dbReference>
<dbReference type="SUPFAM" id="SSF52343">
    <property type="entry name" value="Ferredoxin reductase-like, C-terminal NADP-linked domain"/>
    <property type="match status" value="1"/>
</dbReference>
<feature type="binding site" evidence="9">
    <location>
        <position position="106"/>
    </location>
    <ligand>
        <name>FAD</name>
        <dbReference type="ChEBI" id="CHEBI:57692"/>
    </ligand>
</feature>
<dbReference type="STRING" id="2656787.A0A370TXX5"/>
<dbReference type="InterPro" id="IPR008333">
    <property type="entry name" value="Cbr1-like_FAD-bd_dom"/>
</dbReference>
<dbReference type="GeneID" id="43593186"/>
<feature type="binding site" evidence="9">
    <location>
        <position position="107"/>
    </location>
    <ligand>
        <name>FAD</name>
        <dbReference type="ChEBI" id="CHEBI:57692"/>
    </ligand>
</feature>
<evidence type="ECO:0000256" key="6">
    <source>
        <dbReference type="ARBA" id="ARBA00023002"/>
    </source>
</evidence>
<feature type="binding site" evidence="9">
    <location>
        <position position="125"/>
    </location>
    <ligand>
        <name>FAD</name>
        <dbReference type="ChEBI" id="CHEBI:57692"/>
    </ligand>
</feature>
<reference evidence="13 14" key="1">
    <citation type="journal article" date="2018" name="IMA Fungus">
        <title>IMA Genome-F 9: Draft genome sequence of Annulohypoxylon stygium, Aspergillus mulundensis, Berkeleyomyces basicola (syn. Thielaviopsis basicola), Ceratocystis smalleyi, two Cercospora beticola strains, Coleophoma cylindrospora, Fusarium fracticaudum, Phialophora cf. hyalina, and Morchella septimelata.</title>
        <authorList>
            <person name="Wingfield B.D."/>
            <person name="Bills G.F."/>
            <person name="Dong Y."/>
            <person name="Huang W."/>
            <person name="Nel W.J."/>
            <person name="Swalarsk-Parry B.S."/>
            <person name="Vaghefi N."/>
            <person name="Wilken P.M."/>
            <person name="An Z."/>
            <person name="de Beer Z.W."/>
            <person name="De Vos L."/>
            <person name="Chen L."/>
            <person name="Duong T.A."/>
            <person name="Gao Y."/>
            <person name="Hammerbacher A."/>
            <person name="Kikkert J.R."/>
            <person name="Li Y."/>
            <person name="Li H."/>
            <person name="Li K."/>
            <person name="Li Q."/>
            <person name="Liu X."/>
            <person name="Ma X."/>
            <person name="Naidoo K."/>
            <person name="Pethybridge S.J."/>
            <person name="Sun J."/>
            <person name="Steenkamp E.T."/>
            <person name="van der Nest M.A."/>
            <person name="van Wyk S."/>
            <person name="Wingfield M.J."/>
            <person name="Xiong C."/>
            <person name="Yue Q."/>
            <person name="Zhang X."/>
        </authorList>
    </citation>
    <scope>NUCLEOTIDE SEQUENCE [LARGE SCALE GENOMIC DNA]</scope>
    <source>
        <strain evidence="13 14">BP 5553</strain>
    </source>
</reference>
<feature type="binding site" evidence="9">
    <location>
        <position position="133"/>
    </location>
    <ligand>
        <name>FAD</name>
        <dbReference type="ChEBI" id="CHEBI:57692"/>
    </ligand>
</feature>
<comment type="catalytic activity">
    <reaction evidence="10">
        <text>2 Fe(III)-[cytochrome b5] + NADH = 2 Fe(II)-[cytochrome b5] + NAD(+) + H(+)</text>
        <dbReference type="Rhea" id="RHEA:46680"/>
        <dbReference type="Rhea" id="RHEA-COMP:10438"/>
        <dbReference type="Rhea" id="RHEA-COMP:10439"/>
        <dbReference type="ChEBI" id="CHEBI:15378"/>
        <dbReference type="ChEBI" id="CHEBI:29033"/>
        <dbReference type="ChEBI" id="CHEBI:29034"/>
        <dbReference type="ChEBI" id="CHEBI:57540"/>
        <dbReference type="ChEBI" id="CHEBI:57945"/>
        <dbReference type="EC" id="1.6.2.2"/>
    </reaction>
</comment>
<feature type="binding site" evidence="9">
    <location>
        <position position="108"/>
    </location>
    <ligand>
        <name>FAD</name>
        <dbReference type="ChEBI" id="CHEBI:57692"/>
    </ligand>
</feature>
<dbReference type="Proteomes" id="UP000254866">
    <property type="component" value="Unassembled WGS sequence"/>
</dbReference>
<dbReference type="CDD" id="cd06183">
    <property type="entry name" value="cyt_b5_reduct_like"/>
    <property type="match status" value="1"/>
</dbReference>
<dbReference type="EC" id="1.6.2.2" evidence="10"/>
<dbReference type="InterPro" id="IPR017938">
    <property type="entry name" value="Riboflavin_synthase-like_b-brl"/>
</dbReference>
<name>A0A370TXX5_9HELO</name>
<dbReference type="GO" id="GO:0090524">
    <property type="term" value="F:cytochrome-b5 reductase activity, acting on NADH"/>
    <property type="evidence" value="ECO:0007669"/>
    <property type="project" value="UniProtKB-EC"/>
</dbReference>
<feature type="binding site" evidence="9">
    <location>
        <position position="174"/>
    </location>
    <ligand>
        <name>FAD</name>
        <dbReference type="ChEBI" id="CHEBI:57692"/>
    </ligand>
</feature>
<dbReference type="Pfam" id="PF00970">
    <property type="entry name" value="FAD_binding_6"/>
    <property type="match status" value="1"/>
</dbReference>
<dbReference type="PANTHER" id="PTHR19370:SF101">
    <property type="entry name" value="NADH-CYTOCHROME B5 REDUCTASE"/>
    <property type="match status" value="1"/>
</dbReference>
<comment type="caution">
    <text evidence="13">The sequence shown here is derived from an EMBL/GenBank/DDBJ whole genome shotgun (WGS) entry which is preliminary data.</text>
</comment>
<keyword evidence="4 9" id="KW-0285">Flavoprotein</keyword>
<dbReference type="PANTHER" id="PTHR19370">
    <property type="entry name" value="NADH-CYTOCHROME B5 REDUCTASE"/>
    <property type="match status" value="1"/>
</dbReference>
<feature type="binding site" evidence="9">
    <location>
        <position position="131"/>
    </location>
    <ligand>
        <name>FAD</name>
        <dbReference type="ChEBI" id="CHEBI:57692"/>
    </ligand>
</feature>
<dbReference type="InterPro" id="IPR001834">
    <property type="entry name" value="CBR-like"/>
</dbReference>
<keyword evidence="6 10" id="KW-0560">Oxidoreductase</keyword>
<dbReference type="Gene3D" id="2.40.30.10">
    <property type="entry name" value="Translation factors"/>
    <property type="match status" value="1"/>
</dbReference>
<dbReference type="FunFam" id="3.40.50.80:FF:000009">
    <property type="entry name" value="NADH-cytochrome b5 reductase"/>
    <property type="match status" value="1"/>
</dbReference>
<evidence type="ECO:0000256" key="3">
    <source>
        <dbReference type="ARBA" id="ARBA00006105"/>
    </source>
</evidence>
<dbReference type="InterPro" id="IPR001709">
    <property type="entry name" value="Flavoprot_Pyr_Nucl_cyt_Rdtase"/>
</dbReference>
<keyword evidence="5 9" id="KW-0274">FAD</keyword>
<dbReference type="RefSeq" id="XP_031873014.1">
    <property type="nucleotide sequence ID" value="XM_032008960.1"/>
</dbReference>
<evidence type="ECO:0000256" key="4">
    <source>
        <dbReference type="ARBA" id="ARBA00022630"/>
    </source>
</evidence>
<evidence type="ECO:0000256" key="11">
    <source>
        <dbReference type="SAM" id="Phobius"/>
    </source>
</evidence>
<protein>
    <recommendedName>
        <fullName evidence="10">NADH-cytochrome b5 reductase</fullName>
        <ecNumber evidence="10">1.6.2.2</ecNumber>
    </recommendedName>
</protein>
<comment type="similarity">
    <text evidence="3 10">Belongs to the flavoprotein pyridine nucleotide cytochrome reductase family.</text>
</comment>
<accession>A0A370TXX5</accession>
<organism evidence="13 14">
    <name type="scientific">Venustampulla echinocandica</name>
    <dbReference type="NCBI Taxonomy" id="2656787"/>
    <lineage>
        <taxon>Eukaryota</taxon>
        <taxon>Fungi</taxon>
        <taxon>Dikarya</taxon>
        <taxon>Ascomycota</taxon>
        <taxon>Pezizomycotina</taxon>
        <taxon>Leotiomycetes</taxon>
        <taxon>Helotiales</taxon>
        <taxon>Pleuroascaceae</taxon>
        <taxon>Venustampulla</taxon>
    </lineage>
</organism>
<keyword evidence="14" id="KW-1185">Reference proteome</keyword>
<evidence type="ECO:0000256" key="10">
    <source>
        <dbReference type="RuleBase" id="RU361226"/>
    </source>
</evidence>
<dbReference type="GO" id="GO:0006696">
    <property type="term" value="P:ergosterol biosynthetic process"/>
    <property type="evidence" value="ECO:0007669"/>
    <property type="project" value="TreeGrafter"/>
</dbReference>
<dbReference type="Pfam" id="PF00175">
    <property type="entry name" value="NAD_binding_1"/>
    <property type="match status" value="1"/>
</dbReference>
<evidence type="ECO:0000256" key="2">
    <source>
        <dbReference type="ARBA" id="ARBA00004572"/>
    </source>
</evidence>
<feature type="domain" description="FAD-binding FR-type" evidence="12">
    <location>
        <begin position="52"/>
        <end position="158"/>
    </location>
</feature>
<dbReference type="InterPro" id="IPR017927">
    <property type="entry name" value="FAD-bd_FR_type"/>
</dbReference>
<sequence>MFASRVLQRQQASISTVAAVTVTGLIAYGLYSYSTKPADSERGKPAMAFRGMGLTSLRLHSIQTLNHQTKLLRFEFPEPNTQSGLSLTSAVLTFSKPQGRVLPVIRPYTPVNNLDEPGYIELAVKRYPNGKQSTHLHAMTPGDSLYFLGAIKGYPWTPNKHSHITLIAGGAGITPMYQLIRGILKNPEDKTKITLVFGVNSDQDILFQENFAKYEKEFPNRFKAIYTVSNPAEGSPYPKGYVTKELLQKAMIDPGEKDSKVFVCGPPAMENAILGAKGSSGNTQAGILEQLGYTKDQIHKF</sequence>
<dbReference type="PRINTS" id="PR00371">
    <property type="entry name" value="FPNCR"/>
</dbReference>
<dbReference type="SUPFAM" id="SSF63380">
    <property type="entry name" value="Riboflavin synthase domain-like"/>
    <property type="match status" value="1"/>
</dbReference>